<dbReference type="OrthoDB" id="9802958at2"/>
<evidence type="ECO:0000259" key="8">
    <source>
        <dbReference type="PROSITE" id="PS51935"/>
    </source>
</evidence>
<keyword evidence="5" id="KW-0788">Thiol protease</keyword>
<proteinExistence type="inferred from homology"/>
<accession>A0A3A8KSV0</accession>
<dbReference type="AlphaFoldDB" id="A0A3A8KSV0"/>
<dbReference type="InterPro" id="IPR038765">
    <property type="entry name" value="Papain-like_cys_pep_sf"/>
</dbReference>
<dbReference type="GO" id="GO:0008270">
    <property type="term" value="F:zinc ion binding"/>
    <property type="evidence" value="ECO:0007669"/>
    <property type="project" value="TreeGrafter"/>
</dbReference>
<dbReference type="Pfam" id="PF00877">
    <property type="entry name" value="NLPC_P60"/>
    <property type="match status" value="1"/>
</dbReference>
<evidence type="ECO:0000256" key="1">
    <source>
        <dbReference type="ARBA" id="ARBA00007074"/>
    </source>
</evidence>
<evidence type="ECO:0000256" key="7">
    <source>
        <dbReference type="ARBA" id="ARBA00023049"/>
    </source>
</evidence>
<dbReference type="Gene3D" id="3.40.140.10">
    <property type="entry name" value="Cytidine Deaminase, domain 2"/>
    <property type="match status" value="1"/>
</dbReference>
<dbReference type="Proteomes" id="UP000268313">
    <property type="component" value="Unassembled WGS sequence"/>
</dbReference>
<dbReference type="RefSeq" id="WP_120602118.1">
    <property type="nucleotide sequence ID" value="NZ_RAWE01000022.1"/>
</dbReference>
<keyword evidence="2" id="KW-0645">Protease</keyword>
<evidence type="ECO:0000256" key="3">
    <source>
        <dbReference type="ARBA" id="ARBA00022723"/>
    </source>
</evidence>
<dbReference type="GO" id="GO:0008235">
    <property type="term" value="F:metalloexopeptidase activity"/>
    <property type="evidence" value="ECO:0007669"/>
    <property type="project" value="TreeGrafter"/>
</dbReference>
<sequence length="243" mass="27247">MVDPCRLTLADDVLGAAFAHAQADYPRESCGLVVLVGGAQRYRPCRNLADGQAHFVLSPEDYARAEGDGEVVAVVHSHPNAAPEPSEADRVMMERWGLPWLILNVPVGHWCLWYPDGYRPPLVGRTFSHGVLDCYSLIQDYYRERLGLALPDFERPDDWWAKGGNLYQEGFGRAGFVDVTGQALREHDVLLMQLRAPVPNHAGVYLGGDVLLHHVMGRLSGRETYSGFWERITQRVVRHVSRC</sequence>
<organism evidence="9 10">
    <name type="scientific">Corallococcus carmarthensis</name>
    <dbReference type="NCBI Taxonomy" id="2316728"/>
    <lineage>
        <taxon>Bacteria</taxon>
        <taxon>Pseudomonadati</taxon>
        <taxon>Myxococcota</taxon>
        <taxon>Myxococcia</taxon>
        <taxon>Myxococcales</taxon>
        <taxon>Cystobacterineae</taxon>
        <taxon>Myxococcaceae</taxon>
        <taxon>Corallococcus</taxon>
    </lineage>
</organism>
<dbReference type="PROSITE" id="PS51935">
    <property type="entry name" value="NLPC_P60"/>
    <property type="match status" value="1"/>
</dbReference>
<dbReference type="SUPFAM" id="SSF54001">
    <property type="entry name" value="Cysteine proteinases"/>
    <property type="match status" value="1"/>
</dbReference>
<dbReference type="PANTHER" id="PTHR34858">
    <property type="entry name" value="CYSO-CYSTEINE PEPTIDASE"/>
    <property type="match status" value="1"/>
</dbReference>
<evidence type="ECO:0000313" key="9">
    <source>
        <dbReference type="EMBL" id="RKH05064.1"/>
    </source>
</evidence>
<comment type="similarity">
    <text evidence="1">Belongs to the peptidase C40 family.</text>
</comment>
<evidence type="ECO:0000256" key="4">
    <source>
        <dbReference type="ARBA" id="ARBA00022801"/>
    </source>
</evidence>
<dbReference type="SUPFAM" id="SSF102712">
    <property type="entry name" value="JAB1/MPN domain"/>
    <property type="match status" value="1"/>
</dbReference>
<keyword evidence="3" id="KW-0479">Metal-binding</keyword>
<dbReference type="Gene3D" id="3.90.1720.10">
    <property type="entry name" value="endopeptidase domain like (from Nostoc punctiforme)"/>
    <property type="match status" value="1"/>
</dbReference>
<dbReference type="Pfam" id="PF14464">
    <property type="entry name" value="Prok-JAB"/>
    <property type="match status" value="1"/>
</dbReference>
<dbReference type="SMART" id="SM00232">
    <property type="entry name" value="JAB_MPN"/>
    <property type="match status" value="1"/>
</dbReference>
<reference evidence="10" key="1">
    <citation type="submission" date="2018-09" db="EMBL/GenBank/DDBJ databases">
        <authorList>
            <person name="Livingstone P.G."/>
            <person name="Whitworth D.E."/>
        </authorList>
    </citation>
    <scope>NUCLEOTIDE SEQUENCE [LARGE SCALE GENOMIC DNA]</scope>
    <source>
        <strain evidence="10">CA043D</strain>
    </source>
</reference>
<evidence type="ECO:0000256" key="5">
    <source>
        <dbReference type="ARBA" id="ARBA00022807"/>
    </source>
</evidence>
<dbReference type="EMBL" id="RAWE01000022">
    <property type="protein sequence ID" value="RKH05064.1"/>
    <property type="molecule type" value="Genomic_DNA"/>
</dbReference>
<dbReference type="InterPro" id="IPR000064">
    <property type="entry name" value="NLP_P60_dom"/>
</dbReference>
<evidence type="ECO:0000256" key="2">
    <source>
        <dbReference type="ARBA" id="ARBA00022670"/>
    </source>
</evidence>
<evidence type="ECO:0000313" key="10">
    <source>
        <dbReference type="Proteomes" id="UP000268313"/>
    </source>
</evidence>
<keyword evidence="6" id="KW-0862">Zinc</keyword>
<dbReference type="InterPro" id="IPR051929">
    <property type="entry name" value="VirAsm_ModProt"/>
</dbReference>
<dbReference type="InterPro" id="IPR000555">
    <property type="entry name" value="JAMM/MPN+_dom"/>
</dbReference>
<keyword evidence="4" id="KW-0378">Hydrolase</keyword>
<keyword evidence="10" id="KW-1185">Reference proteome</keyword>
<dbReference type="InterPro" id="IPR028090">
    <property type="entry name" value="JAB_dom_prok"/>
</dbReference>
<evidence type="ECO:0000256" key="6">
    <source>
        <dbReference type="ARBA" id="ARBA00022833"/>
    </source>
</evidence>
<keyword evidence="7" id="KW-0482">Metalloprotease</keyword>
<comment type="caution">
    <text evidence="9">The sequence shown here is derived from an EMBL/GenBank/DDBJ whole genome shotgun (WGS) entry which is preliminary data.</text>
</comment>
<dbReference type="GO" id="GO:0008234">
    <property type="term" value="F:cysteine-type peptidase activity"/>
    <property type="evidence" value="ECO:0007669"/>
    <property type="project" value="UniProtKB-KW"/>
</dbReference>
<dbReference type="GO" id="GO:0006508">
    <property type="term" value="P:proteolysis"/>
    <property type="evidence" value="ECO:0007669"/>
    <property type="project" value="UniProtKB-KW"/>
</dbReference>
<protein>
    <submittedName>
        <fullName evidence="9">Peptidase P60</fullName>
    </submittedName>
</protein>
<dbReference type="CDD" id="cd08073">
    <property type="entry name" value="MPN_NLPC_P60"/>
    <property type="match status" value="1"/>
</dbReference>
<feature type="domain" description="NlpC/P60" evidence="8">
    <location>
        <begin position="96"/>
        <end position="240"/>
    </location>
</feature>
<dbReference type="PANTHER" id="PTHR34858:SF1">
    <property type="entry name" value="CYSO-CYSTEINE PEPTIDASE"/>
    <property type="match status" value="1"/>
</dbReference>
<name>A0A3A8KSV0_9BACT</name>
<gene>
    <name evidence="9" type="ORF">D7X32_09100</name>
</gene>